<name>A0A3M7SER9_BRAPC</name>
<sequence length="137" mass="15982">MIFNPLINLTLVRFDSQYSFNQLVKNNIFKTKKYFFETSDMISQPLQDRLDMFKYSAPDLSLDLETQIKQLENCDTLTQFIRILFNDVLNTENCRLISVQVNPVKSKCGRKKVEIFITNGISFIVQSLTQSDLDLQL</sequence>
<protein>
    <submittedName>
        <fullName evidence="1">Uncharacterized protein</fullName>
    </submittedName>
</protein>
<dbReference type="Proteomes" id="UP000276133">
    <property type="component" value="Unassembled WGS sequence"/>
</dbReference>
<comment type="caution">
    <text evidence="1">The sequence shown here is derived from an EMBL/GenBank/DDBJ whole genome shotgun (WGS) entry which is preliminary data.</text>
</comment>
<keyword evidence="2" id="KW-1185">Reference proteome</keyword>
<reference evidence="1 2" key="1">
    <citation type="journal article" date="2018" name="Sci. Rep.">
        <title>Genomic signatures of local adaptation to the degree of environmental predictability in rotifers.</title>
        <authorList>
            <person name="Franch-Gras L."/>
            <person name="Hahn C."/>
            <person name="Garcia-Roger E.M."/>
            <person name="Carmona M.J."/>
            <person name="Serra M."/>
            <person name="Gomez A."/>
        </authorList>
    </citation>
    <scope>NUCLEOTIDE SEQUENCE [LARGE SCALE GENOMIC DNA]</scope>
    <source>
        <strain evidence="1">HYR1</strain>
    </source>
</reference>
<evidence type="ECO:0000313" key="2">
    <source>
        <dbReference type="Proteomes" id="UP000276133"/>
    </source>
</evidence>
<organism evidence="1 2">
    <name type="scientific">Brachionus plicatilis</name>
    <name type="common">Marine rotifer</name>
    <name type="synonym">Brachionus muelleri</name>
    <dbReference type="NCBI Taxonomy" id="10195"/>
    <lineage>
        <taxon>Eukaryota</taxon>
        <taxon>Metazoa</taxon>
        <taxon>Spiralia</taxon>
        <taxon>Gnathifera</taxon>
        <taxon>Rotifera</taxon>
        <taxon>Eurotatoria</taxon>
        <taxon>Monogononta</taxon>
        <taxon>Pseudotrocha</taxon>
        <taxon>Ploima</taxon>
        <taxon>Brachionidae</taxon>
        <taxon>Brachionus</taxon>
    </lineage>
</organism>
<accession>A0A3M7SER9</accession>
<evidence type="ECO:0000313" key="1">
    <source>
        <dbReference type="EMBL" id="RNA34256.1"/>
    </source>
</evidence>
<dbReference type="EMBL" id="REGN01001508">
    <property type="protein sequence ID" value="RNA34256.1"/>
    <property type="molecule type" value="Genomic_DNA"/>
</dbReference>
<gene>
    <name evidence="1" type="ORF">BpHYR1_047445</name>
</gene>
<proteinExistence type="predicted"/>
<dbReference type="AlphaFoldDB" id="A0A3M7SER9"/>